<feature type="non-terminal residue" evidence="2">
    <location>
        <position position="184"/>
    </location>
</feature>
<gene>
    <name evidence="2" type="ORF">GJV78_22070</name>
</gene>
<comment type="caution">
    <text evidence="2">The sequence shown here is derived from an EMBL/GenBank/DDBJ whole genome shotgun (WGS) entry which is preliminary data.</text>
</comment>
<accession>A0A6L6ISE2</accession>
<name>A0A6L6ISE2_9ENTR</name>
<dbReference type="EMBL" id="WMJZ01000069">
    <property type="protein sequence ID" value="MTH48867.1"/>
    <property type="molecule type" value="Genomic_DNA"/>
</dbReference>
<keyword evidence="1" id="KW-0812">Transmembrane</keyword>
<feature type="transmembrane region" description="Helical" evidence="1">
    <location>
        <begin position="12"/>
        <end position="32"/>
    </location>
</feature>
<evidence type="ECO:0000313" key="2">
    <source>
        <dbReference type="EMBL" id="MTH48867.1"/>
    </source>
</evidence>
<proteinExistence type="predicted"/>
<organism evidence="2 3">
    <name type="scientific">Intestinirhabdus alba</name>
    <dbReference type="NCBI Taxonomy" id="2899544"/>
    <lineage>
        <taxon>Bacteria</taxon>
        <taxon>Pseudomonadati</taxon>
        <taxon>Pseudomonadota</taxon>
        <taxon>Gammaproteobacteria</taxon>
        <taxon>Enterobacterales</taxon>
        <taxon>Enterobacteriaceae</taxon>
        <taxon>Intestinirhabdus</taxon>
    </lineage>
</organism>
<reference evidence="2 3" key="1">
    <citation type="submission" date="2019-11" db="EMBL/GenBank/DDBJ databases">
        <title>Escherichia alba sp. nov. isolated from the gut of plastic-eating superworms Zophobas atratus.</title>
        <authorList>
            <person name="Yang Y."/>
        </authorList>
    </citation>
    <scope>NUCLEOTIDE SEQUENCE [LARGE SCALE GENOMIC DNA]</scope>
    <source>
        <strain evidence="3">BIT-B35</strain>
    </source>
</reference>
<dbReference type="AlphaFoldDB" id="A0A6L6ISE2"/>
<keyword evidence="1" id="KW-1133">Transmembrane helix</keyword>
<feature type="transmembrane region" description="Helical" evidence="1">
    <location>
        <begin position="44"/>
        <end position="67"/>
    </location>
</feature>
<keyword evidence="1" id="KW-0472">Membrane</keyword>
<sequence>MNIPGNSVGRFGLAGLILSGMAAIWWVITRYGKLFDIVSRREQILAFVLICLTLVLIRYLPALSRYVKESYHRQRSRRASVLPDEENRVALTPPHSITVGDIRQAMRYQYGRAWRRKIRILLVTGSAGDVERFIPKLTQELWQEDRGTLLLWGGDPVTPADTGWLESLRKLRRRPADGIVWVTS</sequence>
<dbReference type="Proteomes" id="UP000477739">
    <property type="component" value="Unassembled WGS sequence"/>
</dbReference>
<keyword evidence="3" id="KW-1185">Reference proteome</keyword>
<evidence type="ECO:0000313" key="3">
    <source>
        <dbReference type="Proteomes" id="UP000477739"/>
    </source>
</evidence>
<evidence type="ECO:0000256" key="1">
    <source>
        <dbReference type="SAM" id="Phobius"/>
    </source>
</evidence>
<protein>
    <submittedName>
        <fullName evidence="2">Type VI secretion protein VasK</fullName>
    </submittedName>
</protein>